<name>A0A5B7EJF8_PORTR</name>
<accession>A0A5B7EJF8</accession>
<keyword evidence="2" id="KW-1185">Reference proteome</keyword>
<sequence>MPLPAPLSPTLSHPVLPFGVLQRNPSLSFLSFLAHIDVGYSRSVIPPSLECDDWYSTILPLGKPRTTAQYTVGTIRAYLRGRVVFRGEGGRWGSFLSVPLTTERNTIARRTSANTLHISSEHEGKSHSVQGRTGVIEWPISAYEKLKHGGLGWYLEAGRWSVTSSSTTTTTTTTTSTTTTTTSTISTSSAVVSGRFCVTSVRGLAPPLCRDDSVLTSIGLEFRYESQGCPPDGSFVLAVHCGYFVRLKS</sequence>
<dbReference type="Proteomes" id="UP000324222">
    <property type="component" value="Unassembled WGS sequence"/>
</dbReference>
<proteinExistence type="predicted"/>
<comment type="caution">
    <text evidence="1">The sequence shown here is derived from an EMBL/GenBank/DDBJ whole genome shotgun (WGS) entry which is preliminary data.</text>
</comment>
<organism evidence="1 2">
    <name type="scientific">Portunus trituberculatus</name>
    <name type="common">Swimming crab</name>
    <name type="synonym">Neptunus trituberculatus</name>
    <dbReference type="NCBI Taxonomy" id="210409"/>
    <lineage>
        <taxon>Eukaryota</taxon>
        <taxon>Metazoa</taxon>
        <taxon>Ecdysozoa</taxon>
        <taxon>Arthropoda</taxon>
        <taxon>Crustacea</taxon>
        <taxon>Multicrustacea</taxon>
        <taxon>Malacostraca</taxon>
        <taxon>Eumalacostraca</taxon>
        <taxon>Eucarida</taxon>
        <taxon>Decapoda</taxon>
        <taxon>Pleocyemata</taxon>
        <taxon>Brachyura</taxon>
        <taxon>Eubrachyura</taxon>
        <taxon>Portunoidea</taxon>
        <taxon>Portunidae</taxon>
        <taxon>Portuninae</taxon>
        <taxon>Portunus</taxon>
    </lineage>
</organism>
<evidence type="ECO:0000313" key="2">
    <source>
        <dbReference type="Proteomes" id="UP000324222"/>
    </source>
</evidence>
<dbReference type="EMBL" id="VSRR010002825">
    <property type="protein sequence ID" value="MPC33387.1"/>
    <property type="molecule type" value="Genomic_DNA"/>
</dbReference>
<dbReference type="AlphaFoldDB" id="A0A5B7EJF8"/>
<reference evidence="1 2" key="1">
    <citation type="submission" date="2019-05" db="EMBL/GenBank/DDBJ databases">
        <title>Another draft genome of Portunus trituberculatus and its Hox gene families provides insights of decapod evolution.</title>
        <authorList>
            <person name="Jeong J.-H."/>
            <person name="Song I."/>
            <person name="Kim S."/>
            <person name="Choi T."/>
            <person name="Kim D."/>
            <person name="Ryu S."/>
            <person name="Kim W."/>
        </authorList>
    </citation>
    <scope>NUCLEOTIDE SEQUENCE [LARGE SCALE GENOMIC DNA]</scope>
    <source>
        <tissue evidence="1">Muscle</tissue>
    </source>
</reference>
<evidence type="ECO:0000313" key="1">
    <source>
        <dbReference type="EMBL" id="MPC33387.1"/>
    </source>
</evidence>
<gene>
    <name evidence="1" type="ORF">E2C01_026736</name>
</gene>
<protein>
    <submittedName>
        <fullName evidence="1">Uncharacterized protein</fullName>
    </submittedName>
</protein>